<dbReference type="RefSeq" id="XP_025343078.1">
    <property type="nucleotide sequence ID" value="XM_025488416.1"/>
</dbReference>
<reference evidence="1 2" key="1">
    <citation type="submission" date="2017-12" db="EMBL/GenBank/DDBJ databases">
        <title>Genome Sequence of a Multidrug-Resistant Candida haemulonii Isolate from a Patient with Chronic Leg Ulcers in Israel.</title>
        <authorList>
            <person name="Chow N.A."/>
            <person name="Gade L."/>
            <person name="Batra D."/>
            <person name="Rowe L.A."/>
            <person name="Ben-Ami R."/>
            <person name="Loparev V.N."/>
            <person name="Litvintseva A.P."/>
        </authorList>
    </citation>
    <scope>NUCLEOTIDE SEQUENCE [LARGE SCALE GENOMIC DNA]</scope>
    <source>
        <strain evidence="1 2">B11899</strain>
    </source>
</reference>
<evidence type="ECO:0000313" key="2">
    <source>
        <dbReference type="Proteomes" id="UP000244309"/>
    </source>
</evidence>
<name>A0A2V1AWA3_9ASCO</name>
<dbReference type="EMBL" id="PKFO01000006">
    <property type="protein sequence ID" value="PVH22138.1"/>
    <property type="molecule type" value="Genomic_DNA"/>
</dbReference>
<gene>
    <name evidence="1" type="ORF">CXQ85_004807</name>
</gene>
<dbReference type="VEuPathDB" id="FungiDB:CXQ85_004807"/>
<proteinExistence type="predicted"/>
<keyword evidence="2" id="KW-1185">Reference proteome</keyword>
<organism evidence="1 2">
    <name type="scientific">Candidozyma haemuli</name>
    <dbReference type="NCBI Taxonomy" id="45357"/>
    <lineage>
        <taxon>Eukaryota</taxon>
        <taxon>Fungi</taxon>
        <taxon>Dikarya</taxon>
        <taxon>Ascomycota</taxon>
        <taxon>Saccharomycotina</taxon>
        <taxon>Pichiomycetes</taxon>
        <taxon>Metschnikowiaceae</taxon>
        <taxon>Candidozyma</taxon>
    </lineage>
</organism>
<accession>A0A2V1AWA3</accession>
<dbReference type="AlphaFoldDB" id="A0A2V1AWA3"/>
<comment type="caution">
    <text evidence="1">The sequence shown here is derived from an EMBL/GenBank/DDBJ whole genome shotgun (WGS) entry which is preliminary data.</text>
</comment>
<evidence type="ECO:0000313" key="1">
    <source>
        <dbReference type="EMBL" id="PVH22138.1"/>
    </source>
</evidence>
<dbReference type="GeneID" id="37010137"/>
<dbReference type="Proteomes" id="UP000244309">
    <property type="component" value="Unassembled WGS sequence"/>
</dbReference>
<protein>
    <submittedName>
        <fullName evidence="1">Uncharacterized protein</fullName>
    </submittedName>
</protein>
<sequence>MPKVTSENSGLISSDDEEMASEINRPLQQYDFTTFNLPRAYRYIREISYVEPFSYRLRDIHDYDEWRMHLRDYFSRMKLGSGDAVKHIESGLVSQNTMHPSVEHYYEEARGDMPQLKKVLRRIERHMCNVVRKTVDNNFLDLCGLLNCDVSYVTIISSIDDFAKRYWVERKVRELRSFNDRVHLNLNRPRETWSHYRVYAHDWIVLCLCLSIDIKKYSDGQLGFVFENIEKAGLRESFKKAGKHRRDLGGGTFTDAQVSVLIRITQLTKEVCEEFDPPRQHPRGKKKGHH</sequence>